<dbReference type="InterPro" id="IPR036508">
    <property type="entry name" value="Chitin-bd_dom_sf"/>
</dbReference>
<proteinExistence type="predicted"/>
<reference evidence="3" key="1">
    <citation type="submission" date="2014-05" db="EMBL/GenBank/DDBJ databases">
        <authorList>
            <person name="Chronopoulou M."/>
        </authorList>
    </citation>
    <scope>NUCLEOTIDE SEQUENCE</scope>
    <source>
        <tissue evidence="3">Whole organism</tissue>
    </source>
</reference>
<feature type="region of interest" description="Disordered" evidence="1">
    <location>
        <begin position="78"/>
        <end position="101"/>
    </location>
</feature>
<feature type="non-terminal residue" evidence="3">
    <location>
        <position position="1"/>
    </location>
</feature>
<feature type="domain" description="Chitin-binding type-2" evidence="2">
    <location>
        <begin position="112"/>
        <end position="175"/>
    </location>
</feature>
<accession>A0A0K2T3A0</accession>
<dbReference type="InterPro" id="IPR052976">
    <property type="entry name" value="Scoloptoxin-like"/>
</dbReference>
<name>A0A0K2T3A0_LEPSM</name>
<dbReference type="GO" id="GO:0008061">
    <property type="term" value="F:chitin binding"/>
    <property type="evidence" value="ECO:0007669"/>
    <property type="project" value="InterPro"/>
</dbReference>
<dbReference type="Gene3D" id="2.170.140.10">
    <property type="entry name" value="Chitin binding domain"/>
    <property type="match status" value="1"/>
</dbReference>
<protein>
    <recommendedName>
        <fullName evidence="2">Chitin-binding type-2 domain-containing protein</fullName>
    </recommendedName>
</protein>
<feature type="compositionally biased region" description="Gly residues" evidence="1">
    <location>
        <begin position="78"/>
        <end position="89"/>
    </location>
</feature>
<evidence type="ECO:0000256" key="1">
    <source>
        <dbReference type="SAM" id="MobiDB-lite"/>
    </source>
</evidence>
<dbReference type="EMBL" id="HACA01002924">
    <property type="protein sequence ID" value="CDW20285.1"/>
    <property type="molecule type" value="Transcribed_RNA"/>
</dbReference>
<dbReference type="Pfam" id="PF01607">
    <property type="entry name" value="CBM_14"/>
    <property type="match status" value="1"/>
</dbReference>
<dbReference type="SMART" id="SM00494">
    <property type="entry name" value="ChtBD2"/>
    <property type="match status" value="1"/>
</dbReference>
<organism evidence="3">
    <name type="scientific">Lepeophtheirus salmonis</name>
    <name type="common">Salmon louse</name>
    <name type="synonym">Caligus salmonis</name>
    <dbReference type="NCBI Taxonomy" id="72036"/>
    <lineage>
        <taxon>Eukaryota</taxon>
        <taxon>Metazoa</taxon>
        <taxon>Ecdysozoa</taxon>
        <taxon>Arthropoda</taxon>
        <taxon>Crustacea</taxon>
        <taxon>Multicrustacea</taxon>
        <taxon>Hexanauplia</taxon>
        <taxon>Copepoda</taxon>
        <taxon>Siphonostomatoida</taxon>
        <taxon>Caligidae</taxon>
        <taxon>Lepeophtheirus</taxon>
    </lineage>
</organism>
<evidence type="ECO:0000259" key="2">
    <source>
        <dbReference type="PROSITE" id="PS50940"/>
    </source>
</evidence>
<dbReference type="PANTHER" id="PTHR22933:SF43">
    <property type="entry name" value="LP10131P"/>
    <property type="match status" value="1"/>
</dbReference>
<sequence>FITISPVNRLKRLKKPLFKMKVFIVLTAVFGLALSEKPLGGYGAPPLSTYGAQPLGEYVSGGAGGALGGAGSALGGEGSGDAAAGGNGEGESPIPGVPGEDYPIYNEVPETSFSCEGQVQGGYYADPEAECQAFHICIADGEGSLLKASALCHNGTIFNQETFTCDLWSNFNCADAEGLYSKNEELAAAREEASAALAAAASSSGAAGVDSAASAAAAGGVSAATVIAATGGYGAPTPGGLPSYVI</sequence>
<dbReference type="GO" id="GO:0005576">
    <property type="term" value="C:extracellular region"/>
    <property type="evidence" value="ECO:0007669"/>
    <property type="project" value="InterPro"/>
</dbReference>
<dbReference type="PROSITE" id="PS50940">
    <property type="entry name" value="CHIT_BIND_II"/>
    <property type="match status" value="1"/>
</dbReference>
<dbReference type="OrthoDB" id="10059269at2759"/>
<dbReference type="AlphaFoldDB" id="A0A0K2T3A0"/>
<evidence type="ECO:0000313" key="3">
    <source>
        <dbReference type="EMBL" id="CDW20285.1"/>
    </source>
</evidence>
<dbReference type="InterPro" id="IPR002557">
    <property type="entry name" value="Chitin-bd_dom"/>
</dbReference>
<dbReference type="PANTHER" id="PTHR22933">
    <property type="entry name" value="FI18007P1-RELATED"/>
    <property type="match status" value="1"/>
</dbReference>
<dbReference type="SUPFAM" id="SSF57625">
    <property type="entry name" value="Invertebrate chitin-binding proteins"/>
    <property type="match status" value="1"/>
</dbReference>